<evidence type="ECO:0000313" key="1">
    <source>
        <dbReference type="EMBL" id="MFD3226362.1"/>
    </source>
</evidence>
<organism evidence="1 2">
    <name type="scientific">Rahnella sp. (strain Y9602)</name>
    <dbReference type="NCBI Taxonomy" id="2703885"/>
    <lineage>
        <taxon>Bacteria</taxon>
        <taxon>Pseudomonadati</taxon>
        <taxon>Pseudomonadota</taxon>
        <taxon>Gammaproteobacteria</taxon>
        <taxon>Enterobacterales</taxon>
        <taxon>Yersiniaceae</taxon>
        <taxon>Rahnella</taxon>
    </lineage>
</organism>
<dbReference type="InterPro" id="IPR009241">
    <property type="entry name" value="HigB-like"/>
</dbReference>
<reference evidence="1 2" key="1">
    <citation type="submission" date="2024-09" db="EMBL/GenBank/DDBJ databases">
        <title>Genomes of Rahnella.</title>
        <authorList>
            <person name="Mnguni F.C."/>
            <person name="Shin G.Y."/>
            <person name="Coutinho T."/>
        </authorList>
    </citation>
    <scope>NUCLEOTIDE SEQUENCE [LARGE SCALE GENOMIC DNA]</scope>
    <source>
        <strain evidence="1 2">20WA0057</strain>
    </source>
</reference>
<dbReference type="Pfam" id="PF05973">
    <property type="entry name" value="Gp49"/>
    <property type="match status" value="1"/>
</dbReference>
<proteinExistence type="predicted"/>
<keyword evidence="2" id="KW-1185">Reference proteome</keyword>
<dbReference type="EMBL" id="JBHUCJ010000083">
    <property type="protein sequence ID" value="MFD3226362.1"/>
    <property type="molecule type" value="Genomic_DNA"/>
</dbReference>
<dbReference type="RefSeq" id="WP_354568176.1">
    <property type="nucleotide sequence ID" value="NZ_JBHUCJ010000083.1"/>
</dbReference>
<evidence type="ECO:0000313" key="2">
    <source>
        <dbReference type="Proteomes" id="UP001598201"/>
    </source>
</evidence>
<accession>A0ABW6CE33</accession>
<comment type="caution">
    <text evidence="1">The sequence shown here is derived from an EMBL/GenBank/DDBJ whole genome shotgun (WGS) entry which is preliminary data.</text>
</comment>
<sequence>MMKRIFFVDGSLADLQRFPLQARREAGYQLHRVQHGEMPFDWKPMPDVGMGVRELRIKDTERIYRILYIAKFKEAIYVLHCFQKKSQATNHHDLELAKKRYKSEVSRRKNDSEF</sequence>
<protein>
    <submittedName>
        <fullName evidence="1">Type II toxin-antitoxin system RelE/ParE family toxin</fullName>
    </submittedName>
</protein>
<name>A0ABW6CE33_RAHSY</name>
<gene>
    <name evidence="1" type="ORF">ACFPK4_22745</name>
</gene>
<dbReference type="Proteomes" id="UP001598201">
    <property type="component" value="Unassembled WGS sequence"/>
</dbReference>